<dbReference type="InterPro" id="IPR052392">
    <property type="entry name" value="Kelch-BTB_domain-containing"/>
</dbReference>
<comment type="caution">
    <text evidence="4">The sequence shown here is derived from an EMBL/GenBank/DDBJ whole genome shotgun (WGS) entry which is preliminary data.</text>
</comment>
<feature type="domain" description="BTB" evidence="3">
    <location>
        <begin position="47"/>
        <end position="116"/>
    </location>
</feature>
<protein>
    <recommendedName>
        <fullName evidence="3">BTB domain-containing protein</fullName>
    </recommendedName>
</protein>
<dbReference type="InterPro" id="IPR006652">
    <property type="entry name" value="Kelch_1"/>
</dbReference>
<dbReference type="PROSITE" id="PS50097">
    <property type="entry name" value="BTB"/>
    <property type="match status" value="1"/>
</dbReference>
<dbReference type="Gene3D" id="2.120.10.80">
    <property type="entry name" value="Kelch-type beta propeller"/>
    <property type="match status" value="1"/>
</dbReference>
<evidence type="ECO:0000256" key="2">
    <source>
        <dbReference type="ARBA" id="ARBA00022737"/>
    </source>
</evidence>
<dbReference type="Gene3D" id="3.30.710.10">
    <property type="entry name" value="Potassium Channel Kv1.1, Chain A"/>
    <property type="match status" value="1"/>
</dbReference>
<evidence type="ECO:0000313" key="5">
    <source>
        <dbReference type="Proteomes" id="UP001364617"/>
    </source>
</evidence>
<dbReference type="InterPro" id="IPR015915">
    <property type="entry name" value="Kelch-typ_b-propeller"/>
</dbReference>
<dbReference type="InterPro" id="IPR011333">
    <property type="entry name" value="SKP1/BTB/POZ_sf"/>
</dbReference>
<dbReference type="SMART" id="SM00612">
    <property type="entry name" value="Kelch"/>
    <property type="match status" value="2"/>
</dbReference>
<dbReference type="PANTHER" id="PTHR46375:SF5">
    <property type="entry name" value="KELCH REPEAT AND BTB DOMAIN-CONTAINING PROTEIN 13-RELATED"/>
    <property type="match status" value="1"/>
</dbReference>
<dbReference type="SUPFAM" id="SSF54695">
    <property type="entry name" value="POZ domain"/>
    <property type="match status" value="1"/>
</dbReference>
<dbReference type="CDD" id="cd18486">
    <property type="entry name" value="BACK_KBTBD13"/>
    <property type="match status" value="1"/>
</dbReference>
<evidence type="ECO:0000256" key="1">
    <source>
        <dbReference type="ARBA" id="ARBA00022441"/>
    </source>
</evidence>
<name>A0AAN9DM89_9TELE</name>
<keyword evidence="2" id="KW-0677">Repeat</keyword>
<dbReference type="PANTHER" id="PTHR46375">
    <property type="entry name" value="KELCH REPEAT AND BTB DOMAIN-CONTAINING PROTEIN 13-RELATED"/>
    <property type="match status" value="1"/>
</dbReference>
<accession>A0AAN9DM89</accession>
<dbReference type="Pfam" id="PF00651">
    <property type="entry name" value="BTB"/>
    <property type="match status" value="1"/>
</dbReference>
<dbReference type="EMBL" id="JAYKXH010000001">
    <property type="protein sequence ID" value="KAK7176799.1"/>
    <property type="molecule type" value="Genomic_DNA"/>
</dbReference>
<dbReference type="Proteomes" id="UP001364617">
    <property type="component" value="Unassembled WGS sequence"/>
</dbReference>
<dbReference type="AlphaFoldDB" id="A0AAN9DM89"/>
<keyword evidence="5" id="KW-1185">Reference proteome</keyword>
<dbReference type="Pfam" id="PF01344">
    <property type="entry name" value="Kelch_1"/>
    <property type="match status" value="2"/>
</dbReference>
<gene>
    <name evidence="4" type="ORF">R3I93_000904</name>
</gene>
<reference evidence="4 5" key="1">
    <citation type="submission" date="2024-02" db="EMBL/GenBank/DDBJ databases">
        <title>Chromosome-level genome assembly of the Eurasian Minnow (Phoxinus phoxinus).</title>
        <authorList>
            <person name="Oriowo T.O."/>
            <person name="Martin S."/>
            <person name="Stange M."/>
            <person name="Chrysostomakis Y."/>
            <person name="Brown T."/>
            <person name="Winkler S."/>
            <person name="Kukowka S."/>
            <person name="Myers E.W."/>
            <person name="Bohne A."/>
        </authorList>
    </citation>
    <scope>NUCLEOTIDE SEQUENCE [LARGE SCALE GENOMIC DNA]</scope>
    <source>
        <strain evidence="4">ZFMK-TIS-60720</strain>
        <tissue evidence="4">Whole Organism</tissue>
    </source>
</reference>
<keyword evidence="1" id="KW-0880">Kelch repeat</keyword>
<organism evidence="4 5">
    <name type="scientific">Phoxinus phoxinus</name>
    <name type="common">Eurasian minnow</name>
    <dbReference type="NCBI Taxonomy" id="58324"/>
    <lineage>
        <taxon>Eukaryota</taxon>
        <taxon>Metazoa</taxon>
        <taxon>Chordata</taxon>
        <taxon>Craniata</taxon>
        <taxon>Vertebrata</taxon>
        <taxon>Euteleostomi</taxon>
        <taxon>Actinopterygii</taxon>
        <taxon>Neopterygii</taxon>
        <taxon>Teleostei</taxon>
        <taxon>Ostariophysi</taxon>
        <taxon>Cypriniformes</taxon>
        <taxon>Leuciscidae</taxon>
        <taxon>Phoxininae</taxon>
        <taxon>Phoxinus</taxon>
    </lineage>
</organism>
<proteinExistence type="predicted"/>
<evidence type="ECO:0000313" key="4">
    <source>
        <dbReference type="EMBL" id="KAK7176799.1"/>
    </source>
</evidence>
<sequence length="523" mass="59211">MSSQTGLNGYFSGVQMKMRGGNPMETSSCAGSEIDARKAVYQPMDFMEKTVKVKFAESVFTVDRSLLEEHCEYFRALFQSGMKECLEDEVSLQVPSARGFLVALRVIHSERPMLSGDEIVDAIECTAFLHIDLLTEHLINIITSDNCLLMYHTAATFGLLKLFRSAALFIRDIYEDLKEDVKGLPEDLIEYIEPLVPSTYIMVGSHSPTIKLLQDFMRTVCYLDEDEKDWKVLTHLPLNASTTMAGVTVLDDKLYIVGGVYDITNKVVESGFCYDVSTDTWSTFSSPRQLRYNCTLVSHVGDLFVIGGEYEKNIMSSVERYKVSSDTWSFAANLPRPASTVACAKAMRRLFICLWRPKDATEIYEYMANKDEWMLITTLVRHQSYGHCMVGHRDNLYVMRNGPSDDFLRCMMDCYNLTSGQWTAMPGQYENSKGALFTAVVRGDSVFTVNRRATVEYAIEDNKWRTKKEMTGFPRIGSMWTFLLRLPKKSRELLQKKNNGAEISSDLSSSASVPVLPTIFNGK</sequence>
<dbReference type="InterPro" id="IPR000210">
    <property type="entry name" value="BTB/POZ_dom"/>
</dbReference>
<evidence type="ECO:0000259" key="3">
    <source>
        <dbReference type="PROSITE" id="PS50097"/>
    </source>
</evidence>
<dbReference type="SUPFAM" id="SSF117281">
    <property type="entry name" value="Kelch motif"/>
    <property type="match status" value="1"/>
</dbReference>